<dbReference type="GO" id="GO:0006935">
    <property type="term" value="P:chemotaxis"/>
    <property type="evidence" value="ECO:0007669"/>
    <property type="project" value="UniProtKB-ARBA"/>
</dbReference>
<evidence type="ECO:0000256" key="5">
    <source>
        <dbReference type="SAM" id="Phobius"/>
    </source>
</evidence>
<dbReference type="AlphaFoldDB" id="A0A1T4VT58"/>
<feature type="domain" description="HAMP" evidence="7">
    <location>
        <begin position="209"/>
        <end position="262"/>
    </location>
</feature>
<evidence type="ECO:0000256" key="3">
    <source>
        <dbReference type="ARBA" id="ARBA00029447"/>
    </source>
</evidence>
<feature type="transmembrane region" description="Helical" evidence="5">
    <location>
        <begin position="187"/>
        <end position="207"/>
    </location>
</feature>
<dbReference type="InterPro" id="IPR004089">
    <property type="entry name" value="MCPsignal_dom"/>
</dbReference>
<keyword evidence="9" id="KW-1185">Reference proteome</keyword>
<organism evidence="8 9">
    <name type="scientific">Enterovibrio nigricans DSM 22720</name>
    <dbReference type="NCBI Taxonomy" id="1121868"/>
    <lineage>
        <taxon>Bacteria</taxon>
        <taxon>Pseudomonadati</taxon>
        <taxon>Pseudomonadota</taxon>
        <taxon>Gammaproteobacteria</taxon>
        <taxon>Vibrionales</taxon>
        <taxon>Vibrionaceae</taxon>
        <taxon>Enterovibrio</taxon>
    </lineage>
</organism>
<dbReference type="CDD" id="cd11386">
    <property type="entry name" value="MCP_signal"/>
    <property type="match status" value="1"/>
</dbReference>
<evidence type="ECO:0000313" key="9">
    <source>
        <dbReference type="Proteomes" id="UP000190162"/>
    </source>
</evidence>
<dbReference type="CDD" id="cd06225">
    <property type="entry name" value="HAMP"/>
    <property type="match status" value="1"/>
</dbReference>
<dbReference type="InterPro" id="IPR003660">
    <property type="entry name" value="HAMP_dom"/>
</dbReference>
<evidence type="ECO:0000256" key="2">
    <source>
        <dbReference type="ARBA" id="ARBA00023224"/>
    </source>
</evidence>
<protein>
    <submittedName>
        <fullName evidence="8">Methyl-accepting chemotaxis protein</fullName>
    </submittedName>
</protein>
<dbReference type="SMART" id="SM00283">
    <property type="entry name" value="MA"/>
    <property type="match status" value="1"/>
</dbReference>
<dbReference type="Gene3D" id="6.10.340.10">
    <property type="match status" value="1"/>
</dbReference>
<accession>A0A1T4VT58</accession>
<dbReference type="PANTHER" id="PTHR32089">
    <property type="entry name" value="METHYL-ACCEPTING CHEMOTAXIS PROTEIN MCPB"/>
    <property type="match status" value="1"/>
</dbReference>
<comment type="subcellular location">
    <subcellularLocation>
        <location evidence="1">Membrane</location>
    </subcellularLocation>
</comment>
<feature type="transmembrane region" description="Helical" evidence="5">
    <location>
        <begin position="12"/>
        <end position="34"/>
    </location>
</feature>
<keyword evidence="2 4" id="KW-0807">Transducer</keyword>
<evidence type="ECO:0000259" key="7">
    <source>
        <dbReference type="PROSITE" id="PS50885"/>
    </source>
</evidence>
<proteinExistence type="inferred from homology"/>
<dbReference type="PROSITE" id="PS50885">
    <property type="entry name" value="HAMP"/>
    <property type="match status" value="1"/>
</dbReference>
<dbReference type="PROSITE" id="PS50111">
    <property type="entry name" value="CHEMOTAXIS_TRANSDUC_2"/>
    <property type="match status" value="1"/>
</dbReference>
<dbReference type="Gene3D" id="1.10.287.950">
    <property type="entry name" value="Methyl-accepting chemotaxis protein"/>
    <property type="match status" value="1"/>
</dbReference>
<evidence type="ECO:0000259" key="6">
    <source>
        <dbReference type="PROSITE" id="PS50111"/>
    </source>
</evidence>
<dbReference type="GO" id="GO:0007165">
    <property type="term" value="P:signal transduction"/>
    <property type="evidence" value="ECO:0007669"/>
    <property type="project" value="UniProtKB-KW"/>
</dbReference>
<dbReference type="Proteomes" id="UP000190162">
    <property type="component" value="Unassembled WGS sequence"/>
</dbReference>
<dbReference type="Pfam" id="PF00672">
    <property type="entry name" value="HAMP"/>
    <property type="match status" value="1"/>
</dbReference>
<reference evidence="9" key="1">
    <citation type="submission" date="2017-02" db="EMBL/GenBank/DDBJ databases">
        <authorList>
            <person name="Varghese N."/>
            <person name="Submissions S."/>
        </authorList>
    </citation>
    <scope>NUCLEOTIDE SEQUENCE [LARGE SCALE GENOMIC DNA]</scope>
    <source>
        <strain evidence="9">DSM 22720</strain>
    </source>
</reference>
<dbReference type="FunFam" id="1.10.287.950:FF:000001">
    <property type="entry name" value="Methyl-accepting chemotaxis sensory transducer"/>
    <property type="match status" value="1"/>
</dbReference>
<sequence>MLRSLSVSKKLYLGFGGILGLFVAMVAFVTYELYVLQKISMDIQNDDVPEAVAFLVMVDEAGDVYRDAMGAVTGVEGALSDLSSNRREFEAVLADAKSMESPDSEGYQSLLAIEAHMKNFISAFNADIKTKIGSDYSRQALVKDLRVLYMNDLQPIEDILDVVSAAEQEEMHAGLTGLVETLRSIKMLAVSVSLAAIALASLIAYVLSSSITTRLTRLDEAAQKIANGELSSEEIVDDSNDELASLSYSVNTMQRALVELIGSISQVTEDVHSSAKALAEIGKDVVSGASVQAEKATLIATASEELSLTISEVARQGTSTYDEAKRAEDSAREGRLVIGEMVNSIEQVSVQMQDMSSAVQQLGHHSEEVGQVIKVIQSIAEQTNLLALNAAIEAARAGEFGRGFAVVADEVRALAERTTKATQEVAKIIQAIQDGTRDTVNRTEENCQLVEVGVMQSENAIKALENIVRGSESLQGMVSSIATAAEEQTAVTREIATDITAISDISAQSLSRAEQSAQRIAALDTKVVELNTLIRKFRVM</sequence>
<dbReference type="SUPFAM" id="SSF58104">
    <property type="entry name" value="Methyl-accepting chemotaxis protein (MCP) signaling domain"/>
    <property type="match status" value="1"/>
</dbReference>
<dbReference type="Pfam" id="PF00015">
    <property type="entry name" value="MCPsignal"/>
    <property type="match status" value="1"/>
</dbReference>
<dbReference type="PANTHER" id="PTHR32089:SF112">
    <property type="entry name" value="LYSOZYME-LIKE PROTEIN-RELATED"/>
    <property type="match status" value="1"/>
</dbReference>
<keyword evidence="5" id="KW-1133">Transmembrane helix</keyword>
<keyword evidence="5" id="KW-0472">Membrane</keyword>
<comment type="similarity">
    <text evidence="3">Belongs to the methyl-accepting chemotaxis (MCP) protein family.</text>
</comment>
<name>A0A1T4VT58_9GAMM</name>
<gene>
    <name evidence="8" type="ORF">SAMN02745132_04273</name>
</gene>
<dbReference type="SMART" id="SM00304">
    <property type="entry name" value="HAMP"/>
    <property type="match status" value="1"/>
</dbReference>
<evidence type="ECO:0000256" key="1">
    <source>
        <dbReference type="ARBA" id="ARBA00004370"/>
    </source>
</evidence>
<keyword evidence="5" id="KW-0812">Transmembrane</keyword>
<evidence type="ECO:0000313" key="8">
    <source>
        <dbReference type="EMBL" id="SKA68180.1"/>
    </source>
</evidence>
<evidence type="ECO:0000256" key="4">
    <source>
        <dbReference type="PROSITE-ProRule" id="PRU00284"/>
    </source>
</evidence>
<dbReference type="GO" id="GO:0016020">
    <property type="term" value="C:membrane"/>
    <property type="evidence" value="ECO:0007669"/>
    <property type="project" value="UniProtKB-SubCell"/>
</dbReference>
<feature type="domain" description="Methyl-accepting transducer" evidence="6">
    <location>
        <begin position="267"/>
        <end position="503"/>
    </location>
</feature>
<dbReference type="EMBL" id="FUXU01000098">
    <property type="protein sequence ID" value="SKA68180.1"/>
    <property type="molecule type" value="Genomic_DNA"/>
</dbReference>